<evidence type="ECO:0000313" key="3">
    <source>
        <dbReference type="EMBL" id="MFC4555693.1"/>
    </source>
</evidence>
<evidence type="ECO:0000313" key="4">
    <source>
        <dbReference type="Proteomes" id="UP001595955"/>
    </source>
</evidence>
<dbReference type="PANTHER" id="PTHR19328">
    <property type="entry name" value="HEDGEHOG-INTERACTING PROTEIN"/>
    <property type="match status" value="1"/>
</dbReference>
<name>A0ABV9DBQ1_9MICO</name>
<proteinExistence type="predicted"/>
<feature type="region of interest" description="Disordered" evidence="1">
    <location>
        <begin position="14"/>
        <end position="66"/>
    </location>
</feature>
<evidence type="ECO:0000256" key="1">
    <source>
        <dbReference type="SAM" id="MobiDB-lite"/>
    </source>
</evidence>
<reference evidence="4" key="1">
    <citation type="journal article" date="2019" name="Int. J. Syst. Evol. Microbiol.">
        <title>The Global Catalogue of Microorganisms (GCM) 10K type strain sequencing project: providing services to taxonomists for standard genome sequencing and annotation.</title>
        <authorList>
            <consortium name="The Broad Institute Genomics Platform"/>
            <consortium name="The Broad Institute Genome Sequencing Center for Infectious Disease"/>
            <person name="Wu L."/>
            <person name="Ma J."/>
        </authorList>
    </citation>
    <scope>NUCLEOTIDE SEQUENCE [LARGE SCALE GENOMIC DNA]</scope>
    <source>
        <strain evidence="4">JCM 3369</strain>
    </source>
</reference>
<comment type="caution">
    <text evidence="3">The sequence shown here is derived from an EMBL/GenBank/DDBJ whole genome shotgun (WGS) entry which is preliminary data.</text>
</comment>
<dbReference type="SUPFAM" id="SSF50952">
    <property type="entry name" value="Soluble quinoprotein glucose dehydrogenase"/>
    <property type="match status" value="1"/>
</dbReference>
<organism evidence="3 4">
    <name type="scientific">Georgenia faecalis</name>
    <dbReference type="NCBI Taxonomy" id="2483799"/>
    <lineage>
        <taxon>Bacteria</taxon>
        <taxon>Bacillati</taxon>
        <taxon>Actinomycetota</taxon>
        <taxon>Actinomycetes</taxon>
        <taxon>Micrococcales</taxon>
        <taxon>Bogoriellaceae</taxon>
        <taxon>Georgenia</taxon>
    </lineage>
</organism>
<dbReference type="InterPro" id="IPR011041">
    <property type="entry name" value="Quinoprot_gluc/sorb_DH_b-prop"/>
</dbReference>
<dbReference type="Pfam" id="PF07995">
    <property type="entry name" value="GSDH"/>
    <property type="match status" value="1"/>
</dbReference>
<dbReference type="Proteomes" id="UP001595955">
    <property type="component" value="Unassembled WGS sequence"/>
</dbReference>
<sequence>MLAALTLALVACSATDDGGTPAPSSPSASPSAPAPTSAVPTPSAASPPPPTTAPTTSPASTPPAEPEVVAAGLDVPWGLAFLPDGSALVTLRDRAEVLRVRRGAEPVSVGTVPGVAAENEAGLLGIAVSPAVATDGYVFVYLTAADENRVLRMRLDGDTLVPDVVVLSGIPRESYHNGGRLAFGPDGYLYVATGDAAVPDRAQDPDSLGGKILRVTVDGAPAPGNPDAGSPVWSSGHRNVQGLAWDDDGRMFATEFGQNTWDELNLIEAGGNYGWPVVEGVAGEDGFADPLAQWSPADASPSGLAVTADAAYLAALRGESLWRVPLADDGTTGEPQRLLAGEYGRLRTVAVAPDGALWLVTSNTFRGAPREGDDRVIALDEGWL</sequence>
<feature type="domain" description="Glucose/Sorbosone dehydrogenase" evidence="2">
    <location>
        <begin position="73"/>
        <end position="363"/>
    </location>
</feature>
<gene>
    <name evidence="3" type="ORF">ACFO3F_10590</name>
</gene>
<dbReference type="InterPro" id="IPR012938">
    <property type="entry name" value="Glc/Sorbosone_DH"/>
</dbReference>
<dbReference type="PANTHER" id="PTHR19328:SF13">
    <property type="entry name" value="HIPL1 PROTEIN"/>
    <property type="match status" value="1"/>
</dbReference>
<evidence type="ECO:0000259" key="2">
    <source>
        <dbReference type="Pfam" id="PF07995"/>
    </source>
</evidence>
<keyword evidence="4" id="KW-1185">Reference proteome</keyword>
<accession>A0ABV9DBQ1</accession>
<feature type="compositionally biased region" description="Low complexity" evidence="1">
    <location>
        <begin position="20"/>
        <end position="44"/>
    </location>
</feature>
<dbReference type="RefSeq" id="WP_244925251.1">
    <property type="nucleotide sequence ID" value="NZ_CP033325.1"/>
</dbReference>
<dbReference type="EMBL" id="JBHSGF010000007">
    <property type="protein sequence ID" value="MFC4555693.1"/>
    <property type="molecule type" value="Genomic_DNA"/>
</dbReference>
<protein>
    <submittedName>
        <fullName evidence="3">PQQ-dependent sugar dehydrogenase</fullName>
    </submittedName>
</protein>
<dbReference type="InterPro" id="IPR011042">
    <property type="entry name" value="6-blade_b-propeller_TolB-like"/>
</dbReference>
<dbReference type="Gene3D" id="2.120.10.30">
    <property type="entry name" value="TolB, C-terminal domain"/>
    <property type="match status" value="1"/>
</dbReference>